<keyword evidence="2" id="KW-1185">Reference proteome</keyword>
<gene>
    <name evidence="1" type="ORF">Ataiwa_30310</name>
</gene>
<organism evidence="1 2">
    <name type="scientific">Algoriphagus taiwanensis</name>
    <dbReference type="NCBI Taxonomy" id="1445656"/>
    <lineage>
        <taxon>Bacteria</taxon>
        <taxon>Pseudomonadati</taxon>
        <taxon>Bacteroidota</taxon>
        <taxon>Cytophagia</taxon>
        <taxon>Cytophagales</taxon>
        <taxon>Cyclobacteriaceae</taxon>
        <taxon>Algoriphagus</taxon>
    </lineage>
</organism>
<evidence type="ECO:0000313" key="2">
    <source>
        <dbReference type="Proteomes" id="UP001307705"/>
    </source>
</evidence>
<proteinExistence type="predicted"/>
<evidence type="ECO:0000313" key="1">
    <source>
        <dbReference type="EMBL" id="GMQ34758.1"/>
    </source>
</evidence>
<reference evidence="1 2" key="1">
    <citation type="submission" date="2023-08" db="EMBL/GenBank/DDBJ databases">
        <title>Draft genome sequence of Algoriphagus taiwanensis.</title>
        <authorList>
            <person name="Takatani N."/>
            <person name="Hosokawa M."/>
            <person name="Sawabe T."/>
        </authorList>
    </citation>
    <scope>NUCLEOTIDE SEQUENCE [LARGE SCALE GENOMIC DNA]</scope>
    <source>
        <strain evidence="1 2">JCM 19755</strain>
    </source>
</reference>
<evidence type="ECO:0008006" key="3">
    <source>
        <dbReference type="Google" id="ProtNLM"/>
    </source>
</evidence>
<accession>A0ABQ6Q3W0</accession>
<comment type="caution">
    <text evidence="1">The sequence shown here is derived from an EMBL/GenBank/DDBJ whole genome shotgun (WGS) entry which is preliminary data.</text>
</comment>
<sequence>MRKLFIVVLIGLIGCDEIVDIKKIDGPCTIQLKDGTIITAQSIELLKSTGTITYRDDDGKLWSIAVDRYESYSCGN</sequence>
<dbReference type="RefSeq" id="WP_338229578.1">
    <property type="nucleotide sequence ID" value="NZ_BTPE01000011.1"/>
</dbReference>
<name>A0ABQ6Q3W0_9BACT</name>
<protein>
    <recommendedName>
        <fullName evidence="3">DUF903 domain-containing protein</fullName>
    </recommendedName>
</protein>
<dbReference type="EMBL" id="BTPE01000011">
    <property type="protein sequence ID" value="GMQ34758.1"/>
    <property type="molecule type" value="Genomic_DNA"/>
</dbReference>
<dbReference type="Proteomes" id="UP001307705">
    <property type="component" value="Unassembled WGS sequence"/>
</dbReference>
<dbReference type="PROSITE" id="PS51257">
    <property type="entry name" value="PROKAR_LIPOPROTEIN"/>
    <property type="match status" value="1"/>
</dbReference>